<feature type="compositionally biased region" description="Basic and acidic residues" evidence="1">
    <location>
        <begin position="9"/>
        <end position="21"/>
    </location>
</feature>
<accession>A0A5K3EH19</accession>
<sequence length="71" mass="7940">MQTTQSDSLQDKMESNSKPDEWCLKDLEEEIDAQKTREVIQECLEHLSELGSDDAGDENDAMPAVLALNVT</sequence>
<dbReference type="WBParaSite" id="MCU_000491-RA">
    <property type="protein sequence ID" value="MCU_000491-RA"/>
    <property type="gene ID" value="MCU_000491"/>
</dbReference>
<dbReference type="AlphaFoldDB" id="A0A5K3EH19"/>
<evidence type="ECO:0000256" key="1">
    <source>
        <dbReference type="SAM" id="MobiDB-lite"/>
    </source>
</evidence>
<protein>
    <submittedName>
        <fullName evidence="2">NET domain-containing protein</fullName>
    </submittedName>
</protein>
<name>A0A5K3EH19_MESCO</name>
<organism evidence="2">
    <name type="scientific">Mesocestoides corti</name>
    <name type="common">Flatworm</name>
    <dbReference type="NCBI Taxonomy" id="53468"/>
    <lineage>
        <taxon>Eukaryota</taxon>
        <taxon>Metazoa</taxon>
        <taxon>Spiralia</taxon>
        <taxon>Lophotrochozoa</taxon>
        <taxon>Platyhelminthes</taxon>
        <taxon>Cestoda</taxon>
        <taxon>Eucestoda</taxon>
        <taxon>Cyclophyllidea</taxon>
        <taxon>Mesocestoididae</taxon>
        <taxon>Mesocestoides</taxon>
    </lineage>
</organism>
<proteinExistence type="predicted"/>
<feature type="region of interest" description="Disordered" evidence="1">
    <location>
        <begin position="1"/>
        <end position="21"/>
    </location>
</feature>
<evidence type="ECO:0000313" key="2">
    <source>
        <dbReference type="WBParaSite" id="MCU_000491-RA"/>
    </source>
</evidence>
<reference evidence="2" key="1">
    <citation type="submission" date="2019-11" db="UniProtKB">
        <authorList>
            <consortium name="WormBaseParasite"/>
        </authorList>
    </citation>
    <scope>IDENTIFICATION</scope>
</reference>